<proteinExistence type="predicted"/>
<dbReference type="InterPro" id="IPR013783">
    <property type="entry name" value="Ig-like_fold"/>
</dbReference>
<protein>
    <recommendedName>
        <fullName evidence="1">BACON domain-containing protein</fullName>
    </recommendedName>
</protein>
<dbReference type="EMBL" id="BK014662">
    <property type="protein sequence ID" value="DAD66743.1"/>
    <property type="molecule type" value="Genomic_DNA"/>
</dbReference>
<sequence length="348" mass="38238">MASKFIVMQDGRAVEFSFYLDNLVVRAPYSSNYFSIIGNDTNAKNGSVTIISTKEGTDIPYSITTSDSWIKQVQTGQIWLEENTGAERTGTLTITQDETGEEIVITFIQDVKPVTDYTFLFSTIETDVNNIPSPYTATPFNVYIDSYTGSTKDNTVSATHSALPDWITGWASVDMGQGVVAYTGTTTENTGSSRNATITFTQEGSGKIVTLHVDQEPKPVLTVPMAWDINFTNDSTTSTYSRFYLTLKDNKNNSVNAFSMLNGEIPSGVVQREQSSYNTTTDNPFTASTCTILSTSTKRDLYKIYCNGTLILQTTINGDGNYHDVSLRTTVPVTGAEMKFTGDVTYMD</sequence>
<dbReference type="InterPro" id="IPR024361">
    <property type="entry name" value="BACON"/>
</dbReference>
<feature type="domain" description="BACON" evidence="1">
    <location>
        <begin position="165"/>
        <end position="215"/>
    </location>
</feature>
<evidence type="ECO:0000313" key="2">
    <source>
        <dbReference type="EMBL" id="DAD66743.1"/>
    </source>
</evidence>
<reference evidence="2" key="1">
    <citation type="journal article" date="2021" name="Proc. Natl. Acad. Sci. U.S.A.">
        <title>A Catalog of Tens of Thousands of Viruses from Human Metagenomes Reveals Hidden Associations with Chronic Diseases.</title>
        <authorList>
            <person name="Tisza M.J."/>
            <person name="Buck C.B."/>
        </authorList>
    </citation>
    <scope>NUCLEOTIDE SEQUENCE</scope>
    <source>
        <strain evidence="2">CtPuP5</strain>
    </source>
</reference>
<accession>A0A8S5LA33</accession>
<dbReference type="Pfam" id="PF13004">
    <property type="entry name" value="BACON"/>
    <property type="match status" value="1"/>
</dbReference>
<evidence type="ECO:0000259" key="1">
    <source>
        <dbReference type="Pfam" id="PF13004"/>
    </source>
</evidence>
<organism evidence="2">
    <name type="scientific">Myoviridae sp. ctPuP5</name>
    <dbReference type="NCBI Taxonomy" id="2823543"/>
    <lineage>
        <taxon>Viruses</taxon>
        <taxon>Duplodnaviria</taxon>
        <taxon>Heunggongvirae</taxon>
        <taxon>Uroviricota</taxon>
        <taxon>Caudoviricetes</taxon>
    </lineage>
</organism>
<dbReference type="Gene3D" id="2.60.40.10">
    <property type="entry name" value="Immunoglobulins"/>
    <property type="match status" value="2"/>
</dbReference>
<name>A0A8S5LA33_9CAUD</name>